<dbReference type="AlphaFoldDB" id="A0A543I682"/>
<dbReference type="PANTHER" id="PTHR37512">
    <property type="entry name" value="TRIFUNCTIONAL NAD BIOSYNTHESIS/REGULATOR PROTEIN NADR"/>
    <property type="match status" value="1"/>
</dbReference>
<keyword evidence="4" id="KW-1185">Reference proteome</keyword>
<dbReference type="PANTHER" id="PTHR37512:SF1">
    <property type="entry name" value="NADR_TTD14 AAA DOMAIN-CONTAINING PROTEIN"/>
    <property type="match status" value="1"/>
</dbReference>
<dbReference type="GO" id="GO:0016779">
    <property type="term" value="F:nucleotidyltransferase activity"/>
    <property type="evidence" value="ECO:0007669"/>
    <property type="project" value="UniProtKB-KW"/>
</dbReference>
<name>A0A543I682_9MICO</name>
<dbReference type="Pfam" id="PF13521">
    <property type="entry name" value="AAA_28"/>
    <property type="match status" value="1"/>
</dbReference>
<dbReference type="Proteomes" id="UP000318331">
    <property type="component" value="Unassembled WGS sequence"/>
</dbReference>
<dbReference type="Gene3D" id="3.40.50.620">
    <property type="entry name" value="HUPs"/>
    <property type="match status" value="1"/>
</dbReference>
<keyword evidence="3" id="KW-0548">Nucleotidyltransferase</keyword>
<dbReference type="RefSeq" id="WP_141916153.1">
    <property type="nucleotide sequence ID" value="NZ_BAAAYS010000027.1"/>
</dbReference>
<feature type="domain" description="NadR/Ttd14 AAA" evidence="2">
    <location>
        <begin position="165"/>
        <end position="347"/>
    </location>
</feature>
<dbReference type="Gene3D" id="3.40.50.300">
    <property type="entry name" value="P-loop containing nucleotide triphosphate hydrolases"/>
    <property type="match status" value="1"/>
</dbReference>
<evidence type="ECO:0000313" key="3">
    <source>
        <dbReference type="EMBL" id="TQM66087.1"/>
    </source>
</evidence>
<dbReference type="NCBIfam" id="TIGR00125">
    <property type="entry name" value="cyt_tran_rel"/>
    <property type="match status" value="1"/>
</dbReference>
<evidence type="ECO:0000259" key="1">
    <source>
        <dbReference type="Pfam" id="PF01467"/>
    </source>
</evidence>
<accession>A0A543I682</accession>
<dbReference type="InterPro" id="IPR014729">
    <property type="entry name" value="Rossmann-like_a/b/a_fold"/>
</dbReference>
<evidence type="ECO:0000313" key="4">
    <source>
        <dbReference type="Proteomes" id="UP000318331"/>
    </source>
</evidence>
<dbReference type="SUPFAM" id="SSF52374">
    <property type="entry name" value="Nucleotidylyl transferase"/>
    <property type="match status" value="1"/>
</dbReference>
<dbReference type="InterPro" id="IPR004821">
    <property type="entry name" value="Cyt_trans-like"/>
</dbReference>
<dbReference type="InterPro" id="IPR038727">
    <property type="entry name" value="NadR/Ttd14_AAA_dom"/>
</dbReference>
<reference evidence="3 4" key="1">
    <citation type="submission" date="2019-06" db="EMBL/GenBank/DDBJ databases">
        <title>Sequencing the genomes of 1000 actinobacteria strains.</title>
        <authorList>
            <person name="Klenk H.-P."/>
        </authorList>
    </citation>
    <scope>NUCLEOTIDE SEQUENCE [LARGE SCALE GENOMIC DNA]</scope>
    <source>
        <strain evidence="3 4">DSM 18031</strain>
    </source>
</reference>
<dbReference type="Pfam" id="PF01467">
    <property type="entry name" value="CTP_transf_like"/>
    <property type="match status" value="1"/>
</dbReference>
<dbReference type="EMBL" id="VFPN01000001">
    <property type="protein sequence ID" value="TQM66087.1"/>
    <property type="molecule type" value="Genomic_DNA"/>
</dbReference>
<evidence type="ECO:0000259" key="2">
    <source>
        <dbReference type="Pfam" id="PF13521"/>
    </source>
</evidence>
<keyword evidence="3" id="KW-0808">Transferase</keyword>
<comment type="caution">
    <text evidence="3">The sequence shown here is derived from an EMBL/GenBank/DDBJ whole genome shotgun (WGS) entry which is preliminary data.</text>
</comment>
<organism evidence="3 4">
    <name type="scientific">Klugiella xanthotipulae</name>
    <dbReference type="NCBI Taxonomy" id="244735"/>
    <lineage>
        <taxon>Bacteria</taxon>
        <taxon>Bacillati</taxon>
        <taxon>Actinomycetota</taxon>
        <taxon>Actinomycetes</taxon>
        <taxon>Micrococcales</taxon>
        <taxon>Microbacteriaceae</taxon>
        <taxon>Klugiella</taxon>
    </lineage>
</organism>
<proteinExistence type="predicted"/>
<dbReference type="InterPro" id="IPR052735">
    <property type="entry name" value="NAD_biosynth-regulator"/>
</dbReference>
<dbReference type="InterPro" id="IPR027417">
    <property type="entry name" value="P-loop_NTPase"/>
</dbReference>
<sequence length="381" mass="41973">MTAQPYSRGLAIGKFYPPHNGHLALIERGAAESGRLAVLVMASQFESIPVGVRVDWLRGATAHLGNVDVLGIVSDAPVDYRSDIAWVANHASMVAALDRVGITRVDAVFSSEAYGTELAARFDATPISYDESRVQVPISGTAVRRDLPGTWPLLPEATRLGLATRVIVVGAESTGSTTLSEALLAHYRRRPGLAGMTAVEEYGRCFTYELHAQAAAEARASGHPVPGINNLVWQTEHFGRIATVQNEWEDAAALASPLVIADTDALATTLWERRYVGEHSRAATAVIDEYLPRRDVYLLTDHEGVPFEQDGWRDGEQIRPAMTRWFIEELTRRELPWVLLRGDHDTRLRYSIDLIDALWAKNIRFDSPPWASVTELGGVSR</sequence>
<gene>
    <name evidence="3" type="ORF">FB466_0909</name>
</gene>
<dbReference type="OrthoDB" id="3249147at2"/>
<feature type="domain" description="Cytidyltransferase-like" evidence="1">
    <location>
        <begin position="10"/>
        <end position="95"/>
    </location>
</feature>
<protein>
    <submittedName>
        <fullName evidence="3">NadR type nicotinamide-nucleotide adenylyltransferase</fullName>
    </submittedName>
</protein>